<accession>A0A9W9JE34</accession>
<feature type="compositionally biased region" description="Acidic residues" evidence="2">
    <location>
        <begin position="414"/>
        <end position="426"/>
    </location>
</feature>
<name>A0A9W9JE34_9EURO</name>
<dbReference type="EMBL" id="JAPQKP010000004">
    <property type="protein sequence ID" value="KAJ5194307.1"/>
    <property type="molecule type" value="Genomic_DNA"/>
</dbReference>
<organism evidence="3 4">
    <name type="scientific">Penicillium cf. griseofulvum</name>
    <dbReference type="NCBI Taxonomy" id="2972120"/>
    <lineage>
        <taxon>Eukaryota</taxon>
        <taxon>Fungi</taxon>
        <taxon>Dikarya</taxon>
        <taxon>Ascomycota</taxon>
        <taxon>Pezizomycotina</taxon>
        <taxon>Eurotiomycetes</taxon>
        <taxon>Eurotiomycetidae</taxon>
        <taxon>Eurotiales</taxon>
        <taxon>Aspergillaceae</taxon>
        <taxon>Penicillium</taxon>
    </lineage>
</organism>
<feature type="compositionally biased region" description="Polar residues" evidence="2">
    <location>
        <begin position="663"/>
        <end position="682"/>
    </location>
</feature>
<keyword evidence="1" id="KW-0175">Coiled coil</keyword>
<evidence type="ECO:0000313" key="4">
    <source>
        <dbReference type="Proteomes" id="UP001150879"/>
    </source>
</evidence>
<reference evidence="3" key="1">
    <citation type="submission" date="2022-11" db="EMBL/GenBank/DDBJ databases">
        <authorList>
            <person name="Petersen C."/>
        </authorList>
    </citation>
    <scope>NUCLEOTIDE SEQUENCE</scope>
    <source>
        <strain evidence="3">IBT 16849</strain>
    </source>
</reference>
<feature type="region of interest" description="Disordered" evidence="2">
    <location>
        <begin position="178"/>
        <end position="814"/>
    </location>
</feature>
<comment type="caution">
    <text evidence="3">The sequence shown here is derived from an EMBL/GenBank/DDBJ whole genome shotgun (WGS) entry which is preliminary data.</text>
</comment>
<feature type="compositionally biased region" description="Polar residues" evidence="2">
    <location>
        <begin position="246"/>
        <end position="256"/>
    </location>
</feature>
<feature type="compositionally biased region" description="Polar residues" evidence="2">
    <location>
        <begin position="435"/>
        <end position="447"/>
    </location>
</feature>
<sequence length="1002" mass="108298">MVFLRLSVKVFPREQLSSSSSSSWGRTLLGARKSTNDDSSQGSGVSTTLKKPGVFLLVLEHPEEVSLGGLAGIIQEHWGKLHPELEPLSIKKILDDTKEDIDLYPDLTVADVWVDYGKARADGLDQRGSVRVLQKPTSAAPERFPSVDQDWDAAIASYEHKRAMKDKKEAMERQFPAIQEENEESGESGESRNTHSRSLSQSHIEWEHSPGSPQPINNEPHASAQKSPVVHRHRDLPVSSVEIRSPVTTPPSTKSVGPTIAGTPPPRRESEELGGSPSPAERRTSSALSHHTPAPVVSASSESQSKPQKSVKLPIPSRTAKRKITQMPDDVESPPMSAPKHVIPHQETQSTEEATASSSDGESDSAPQIAEIILKQGMPNGVNGRGHLAAVPTSVSESLQQRQAETVVAISSEESSEEDSDSEDDKIEAKKMKTAEQNQRATEDQTGSDASDSDSDSVSESESESDSDASEENGPKDAPVMPQIDHSTPIILDGGVIDAEGDIQMEEPIVTSSSQSSDQSDVSMSKTNGTHETRSRKRKQASEEPTSVKEARQAQAHPSTRPPSTPPRSVPAVIVHSQHARQSESKSPAAQTTPQRRPRAPSFSSPARQASVREENKTSPKPLRSGIGLGITQSPSSHQPVVDLSQESNVTSTQHSFGGPLFPSSNATGTAAPSFTSVNNKTPAIDRTKKSAIRAKDSPAAERRSVSFAEGENLASSFDPVPGSTPRSTAISSKSTPITKTKGTPSSATPRNATPKTKSAQQTPTPAVKTTLGTPSTSSKPTSNARAKNQTPKSTSKQTQIQSSDEVVYPPGFDIDQLTQEVEIEKKIRAQSKAQEKAHREKEQAEMAEIERKIPETYDPHLALILTDMQTILQKLSNTRMEVVRRIPLRVKLDALREDLKACEQKLEAKKSTPRQPIAKQAVPTLKEILSSQRQEIAARQRPEPKPAPAPRNDVYEVPSSGESESESDSSSDDDSESDSDSGDIMPDGQAQTLRKPRTRSN</sequence>
<protein>
    <submittedName>
        <fullName evidence="3">KEN domain ribonuclease activator</fullName>
    </submittedName>
</protein>
<feature type="compositionally biased region" description="Polar residues" evidence="2">
    <location>
        <begin position="631"/>
        <end position="656"/>
    </location>
</feature>
<evidence type="ECO:0000313" key="3">
    <source>
        <dbReference type="EMBL" id="KAJ5194307.1"/>
    </source>
</evidence>
<feature type="compositionally biased region" description="Low complexity" evidence="2">
    <location>
        <begin position="512"/>
        <end position="525"/>
    </location>
</feature>
<dbReference type="AlphaFoldDB" id="A0A9W9JE34"/>
<feature type="compositionally biased region" description="Polar residues" evidence="2">
    <location>
        <begin position="298"/>
        <end position="308"/>
    </location>
</feature>
<feature type="compositionally biased region" description="Low complexity" evidence="2">
    <location>
        <begin position="788"/>
        <end position="804"/>
    </location>
</feature>
<reference evidence="3" key="2">
    <citation type="journal article" date="2023" name="IMA Fungus">
        <title>Comparative genomic study of the Penicillium genus elucidates a diverse pangenome and 15 lateral gene transfer events.</title>
        <authorList>
            <person name="Petersen C."/>
            <person name="Sorensen T."/>
            <person name="Nielsen M.R."/>
            <person name="Sondergaard T.E."/>
            <person name="Sorensen J.L."/>
            <person name="Fitzpatrick D.A."/>
            <person name="Frisvad J.C."/>
            <person name="Nielsen K.L."/>
        </authorList>
    </citation>
    <scope>NUCLEOTIDE SEQUENCE</scope>
    <source>
        <strain evidence="3">IBT 16849</strain>
    </source>
</reference>
<feature type="compositionally biased region" description="Low complexity" evidence="2">
    <location>
        <begin position="346"/>
        <end position="366"/>
    </location>
</feature>
<feature type="compositionally biased region" description="Basic and acidic residues" evidence="2">
    <location>
        <begin position="684"/>
        <end position="705"/>
    </location>
</feature>
<evidence type="ECO:0000256" key="2">
    <source>
        <dbReference type="SAM" id="MobiDB-lite"/>
    </source>
</evidence>
<feature type="compositionally biased region" description="Polar residues" evidence="2">
    <location>
        <begin position="771"/>
        <end position="787"/>
    </location>
</feature>
<evidence type="ECO:0000256" key="1">
    <source>
        <dbReference type="SAM" id="Coils"/>
    </source>
</evidence>
<feature type="region of interest" description="Disordered" evidence="2">
    <location>
        <begin position="906"/>
        <end position="1002"/>
    </location>
</feature>
<feature type="coiled-coil region" evidence="1">
    <location>
        <begin position="815"/>
        <end position="853"/>
    </location>
</feature>
<gene>
    <name evidence="3" type="ORF">N7472_006773</name>
</gene>
<feature type="compositionally biased region" description="Basic and acidic residues" evidence="2">
    <location>
        <begin position="540"/>
        <end position="552"/>
    </location>
</feature>
<feature type="compositionally biased region" description="Polar residues" evidence="2">
    <location>
        <begin position="585"/>
        <end position="595"/>
    </location>
</feature>
<feature type="compositionally biased region" description="Pro residues" evidence="2">
    <location>
        <begin position="560"/>
        <end position="569"/>
    </location>
</feature>
<feature type="compositionally biased region" description="Polar residues" evidence="2">
    <location>
        <begin position="393"/>
        <end position="404"/>
    </location>
</feature>
<proteinExistence type="predicted"/>
<feature type="compositionally biased region" description="Acidic residues" evidence="2">
    <location>
        <begin position="451"/>
        <end position="471"/>
    </location>
</feature>
<dbReference type="Proteomes" id="UP001150879">
    <property type="component" value="Unassembled WGS sequence"/>
</dbReference>
<keyword evidence="4" id="KW-1185">Reference proteome</keyword>
<dbReference type="OrthoDB" id="4227586at2759"/>
<feature type="compositionally biased region" description="Polar residues" evidence="2">
    <location>
        <begin position="725"/>
        <end position="765"/>
    </location>
</feature>
<feature type="compositionally biased region" description="Acidic residues" evidence="2">
    <location>
        <begin position="964"/>
        <end position="982"/>
    </location>
</feature>